<evidence type="ECO:0000313" key="3">
    <source>
        <dbReference type="Proteomes" id="UP000267798"/>
    </source>
</evidence>
<protein>
    <submittedName>
        <fullName evidence="2">Nuclear transport factor 2 family protein</fullName>
    </submittedName>
</protein>
<proteinExistence type="predicted"/>
<name>A0A3A6Q1J5_9BACL</name>
<gene>
    <name evidence="2" type="ORF">D3P09_10755</name>
</gene>
<keyword evidence="3" id="KW-1185">Reference proteome</keyword>
<evidence type="ECO:0000313" key="2">
    <source>
        <dbReference type="EMBL" id="RJX39864.1"/>
    </source>
</evidence>
<accession>A0A3A6Q1J5</accession>
<dbReference type="RefSeq" id="WP_120109680.1">
    <property type="nucleotide sequence ID" value="NZ_QXQB01000002.1"/>
</dbReference>
<dbReference type="OrthoDB" id="582835at2"/>
<sequence length="127" mass="14036">MSDDTSRSIIGRYIEAYNAFHIDGMLALLHDDIVFHNYSGGKLELATNGIGEFRELAEKSATLFASRCQTITGYRSENGEIVVDIHYDAVLAVDLPNGLKSGEQMELAGKSVFQIEDGKILRIEDHS</sequence>
<dbReference type="AlphaFoldDB" id="A0A3A6Q1J5"/>
<dbReference type="InterPro" id="IPR032710">
    <property type="entry name" value="NTF2-like_dom_sf"/>
</dbReference>
<feature type="domain" description="SnoaL-like" evidence="1">
    <location>
        <begin position="12"/>
        <end position="122"/>
    </location>
</feature>
<dbReference type="Gene3D" id="3.10.450.50">
    <property type="match status" value="1"/>
</dbReference>
<dbReference type="Pfam" id="PF12680">
    <property type="entry name" value="SnoaL_2"/>
    <property type="match status" value="1"/>
</dbReference>
<comment type="caution">
    <text evidence="2">The sequence shown here is derived from an EMBL/GenBank/DDBJ whole genome shotgun (WGS) entry which is preliminary data.</text>
</comment>
<dbReference type="EMBL" id="QXQB01000002">
    <property type="protein sequence ID" value="RJX39864.1"/>
    <property type="molecule type" value="Genomic_DNA"/>
</dbReference>
<evidence type="ECO:0000259" key="1">
    <source>
        <dbReference type="Pfam" id="PF12680"/>
    </source>
</evidence>
<dbReference type="SUPFAM" id="SSF54427">
    <property type="entry name" value="NTF2-like"/>
    <property type="match status" value="1"/>
</dbReference>
<dbReference type="InterPro" id="IPR037401">
    <property type="entry name" value="SnoaL-like"/>
</dbReference>
<reference evidence="2 3" key="1">
    <citation type="submission" date="2018-09" db="EMBL/GenBank/DDBJ databases">
        <title>Paenibacillus aracenensis nov. sp. isolated from a cave in southern Spain.</title>
        <authorList>
            <person name="Jurado V."/>
            <person name="Gutierrez-Patricio S."/>
            <person name="Gonzalez-Pimentel J.L."/>
            <person name="Miller A.Z."/>
            <person name="Laiz L."/>
            <person name="Saiz-Jimenez C."/>
        </authorList>
    </citation>
    <scope>NUCLEOTIDE SEQUENCE [LARGE SCALE GENOMIC DNA]</scope>
    <source>
        <strain evidence="2 3">JCM 19203</strain>
    </source>
</reference>
<dbReference type="Proteomes" id="UP000267798">
    <property type="component" value="Unassembled WGS sequence"/>
</dbReference>
<organism evidence="2 3">
    <name type="scientific">Paenibacillus pinisoli</name>
    <dbReference type="NCBI Taxonomy" id="1276110"/>
    <lineage>
        <taxon>Bacteria</taxon>
        <taxon>Bacillati</taxon>
        <taxon>Bacillota</taxon>
        <taxon>Bacilli</taxon>
        <taxon>Bacillales</taxon>
        <taxon>Paenibacillaceae</taxon>
        <taxon>Paenibacillus</taxon>
    </lineage>
</organism>